<proteinExistence type="predicted"/>
<dbReference type="Gramene" id="ESW17522">
    <property type="protein sequence ID" value="ESW17522"/>
    <property type="gene ID" value="PHAVU_007G246100g"/>
</dbReference>
<dbReference type="EMBL" id="CM002294">
    <property type="protein sequence ID" value="ESW17522.1"/>
    <property type="molecule type" value="Genomic_DNA"/>
</dbReference>
<gene>
    <name evidence="1" type="ORF">PHAVU_007G246100g</name>
</gene>
<sequence length="78" mass="9341">MFDLTTSFGLLCRAFLNMQKMTSLLQVNHMLDTIFLFSQHRSIVLYFELVSWNKTNILKEFRICCFMLIFVFMIMICV</sequence>
<protein>
    <submittedName>
        <fullName evidence="1">Uncharacterized protein</fullName>
    </submittedName>
</protein>
<organism evidence="1 2">
    <name type="scientific">Phaseolus vulgaris</name>
    <name type="common">Kidney bean</name>
    <name type="synonym">French bean</name>
    <dbReference type="NCBI Taxonomy" id="3885"/>
    <lineage>
        <taxon>Eukaryota</taxon>
        <taxon>Viridiplantae</taxon>
        <taxon>Streptophyta</taxon>
        <taxon>Embryophyta</taxon>
        <taxon>Tracheophyta</taxon>
        <taxon>Spermatophyta</taxon>
        <taxon>Magnoliopsida</taxon>
        <taxon>eudicotyledons</taxon>
        <taxon>Gunneridae</taxon>
        <taxon>Pentapetalae</taxon>
        <taxon>rosids</taxon>
        <taxon>fabids</taxon>
        <taxon>Fabales</taxon>
        <taxon>Fabaceae</taxon>
        <taxon>Papilionoideae</taxon>
        <taxon>50 kb inversion clade</taxon>
        <taxon>NPAAA clade</taxon>
        <taxon>indigoferoid/millettioid clade</taxon>
        <taxon>Phaseoleae</taxon>
        <taxon>Phaseolus</taxon>
    </lineage>
</organism>
<accession>V7BI26</accession>
<evidence type="ECO:0000313" key="2">
    <source>
        <dbReference type="Proteomes" id="UP000000226"/>
    </source>
</evidence>
<keyword evidence="2" id="KW-1185">Reference proteome</keyword>
<name>V7BI26_PHAVU</name>
<evidence type="ECO:0000313" key="1">
    <source>
        <dbReference type="EMBL" id="ESW17522.1"/>
    </source>
</evidence>
<dbReference type="AlphaFoldDB" id="V7BI26"/>
<dbReference type="Proteomes" id="UP000000226">
    <property type="component" value="Chromosome 7"/>
</dbReference>
<reference evidence="2" key="1">
    <citation type="journal article" date="2014" name="Nat. Genet.">
        <title>A reference genome for common bean and genome-wide analysis of dual domestications.</title>
        <authorList>
            <person name="Schmutz J."/>
            <person name="McClean P.E."/>
            <person name="Mamidi S."/>
            <person name="Wu G.A."/>
            <person name="Cannon S.B."/>
            <person name="Grimwood J."/>
            <person name="Jenkins J."/>
            <person name="Shu S."/>
            <person name="Song Q."/>
            <person name="Chavarro C."/>
            <person name="Torres-Torres M."/>
            <person name="Geffroy V."/>
            <person name="Moghaddam S.M."/>
            <person name="Gao D."/>
            <person name="Abernathy B."/>
            <person name="Barry K."/>
            <person name="Blair M."/>
            <person name="Brick M.A."/>
            <person name="Chovatia M."/>
            <person name="Gepts P."/>
            <person name="Goodstein D.M."/>
            <person name="Gonzales M."/>
            <person name="Hellsten U."/>
            <person name="Hyten D.L."/>
            <person name="Jia G."/>
            <person name="Kelly J.D."/>
            <person name="Kudrna D."/>
            <person name="Lee R."/>
            <person name="Richard M.M."/>
            <person name="Miklas P.N."/>
            <person name="Osorno J.M."/>
            <person name="Rodrigues J."/>
            <person name="Thareau V."/>
            <person name="Urrea C.A."/>
            <person name="Wang M."/>
            <person name="Yu Y."/>
            <person name="Zhang M."/>
            <person name="Wing R.A."/>
            <person name="Cregan P.B."/>
            <person name="Rokhsar D.S."/>
            <person name="Jackson S.A."/>
        </authorList>
    </citation>
    <scope>NUCLEOTIDE SEQUENCE [LARGE SCALE GENOMIC DNA]</scope>
    <source>
        <strain evidence="2">cv. G19833</strain>
    </source>
</reference>